<organism evidence="2 3">
    <name type="scientific">Chryseobacterium defluvii</name>
    <dbReference type="NCBI Taxonomy" id="160396"/>
    <lineage>
        <taxon>Bacteria</taxon>
        <taxon>Pseudomonadati</taxon>
        <taxon>Bacteroidota</taxon>
        <taxon>Flavobacteriia</taxon>
        <taxon>Flavobacteriales</taxon>
        <taxon>Weeksellaceae</taxon>
        <taxon>Chryseobacterium group</taxon>
        <taxon>Chryseobacterium</taxon>
    </lineage>
</organism>
<keyword evidence="1" id="KW-0812">Transmembrane</keyword>
<sequence>MKQRIFNILLPVVELAMVLVVSTAMLMYGVGKIIQFDHFSHVAKPVSELSGMELMWTFYAHSKPFAVIIGLLQISGAILLFFKRTRLIGGMLLSTVLINIILQDIFYDVNRGALWAAIIYQLMILAIFYIHRKPVLETFKGLLLPYTVKIDKRMVFIIAGGIVFAVVFKFLERLITH</sequence>
<keyword evidence="3" id="KW-1185">Reference proteome</keyword>
<evidence type="ECO:0000313" key="3">
    <source>
        <dbReference type="Proteomes" id="UP000592180"/>
    </source>
</evidence>
<feature type="transmembrane region" description="Helical" evidence="1">
    <location>
        <begin position="12"/>
        <end position="30"/>
    </location>
</feature>
<feature type="transmembrane region" description="Helical" evidence="1">
    <location>
        <begin position="87"/>
        <end position="107"/>
    </location>
</feature>
<protein>
    <recommendedName>
        <fullName evidence="4">DoxX-like protein</fullName>
    </recommendedName>
</protein>
<feature type="transmembrane region" description="Helical" evidence="1">
    <location>
        <begin position="153"/>
        <end position="171"/>
    </location>
</feature>
<dbReference type="EMBL" id="JACHLE010000003">
    <property type="protein sequence ID" value="MBB4807214.1"/>
    <property type="molecule type" value="Genomic_DNA"/>
</dbReference>
<keyword evidence="1" id="KW-0472">Membrane</keyword>
<name>A0A840KHR4_9FLAO</name>
<accession>A0A840KHR4</accession>
<evidence type="ECO:0000313" key="2">
    <source>
        <dbReference type="EMBL" id="MBB4807214.1"/>
    </source>
</evidence>
<dbReference type="Proteomes" id="UP000592180">
    <property type="component" value="Unassembled WGS sequence"/>
</dbReference>
<feature type="transmembrane region" description="Helical" evidence="1">
    <location>
        <begin position="113"/>
        <end position="132"/>
    </location>
</feature>
<dbReference type="AlphaFoldDB" id="A0A840KHR4"/>
<evidence type="ECO:0000256" key="1">
    <source>
        <dbReference type="SAM" id="Phobius"/>
    </source>
</evidence>
<comment type="caution">
    <text evidence="2">The sequence shown here is derived from an EMBL/GenBank/DDBJ whole genome shotgun (WGS) entry which is preliminary data.</text>
</comment>
<evidence type="ECO:0008006" key="4">
    <source>
        <dbReference type="Google" id="ProtNLM"/>
    </source>
</evidence>
<reference evidence="2 3" key="1">
    <citation type="submission" date="2020-08" db="EMBL/GenBank/DDBJ databases">
        <title>Functional genomics of gut bacteria from endangered species of beetles.</title>
        <authorList>
            <person name="Carlos-Shanley C."/>
        </authorList>
    </citation>
    <scope>NUCLEOTIDE SEQUENCE [LARGE SCALE GENOMIC DNA]</scope>
    <source>
        <strain evidence="2 3">S00151</strain>
    </source>
</reference>
<proteinExistence type="predicted"/>
<feature type="transmembrane region" description="Helical" evidence="1">
    <location>
        <begin position="64"/>
        <end position="82"/>
    </location>
</feature>
<gene>
    <name evidence="2" type="ORF">HNP38_002518</name>
</gene>
<keyword evidence="1" id="KW-1133">Transmembrane helix</keyword>
<dbReference type="RefSeq" id="WP_184189914.1">
    <property type="nucleotide sequence ID" value="NZ_JACHLE010000003.1"/>
</dbReference>